<evidence type="ECO:0000256" key="1">
    <source>
        <dbReference type="ARBA" id="ARBA00003777"/>
    </source>
</evidence>
<evidence type="ECO:0000256" key="3">
    <source>
        <dbReference type="ARBA" id="ARBA00022664"/>
    </source>
</evidence>
<evidence type="ECO:0000256" key="7">
    <source>
        <dbReference type="ARBA" id="ARBA00038019"/>
    </source>
</evidence>
<dbReference type="Proteomes" id="UP001186944">
    <property type="component" value="Unassembled WGS sequence"/>
</dbReference>
<reference evidence="11" key="1">
    <citation type="submission" date="2019-08" db="EMBL/GenBank/DDBJ databases">
        <title>The improved chromosome-level genome for the pearl oyster Pinctada fucata martensii using PacBio sequencing and Hi-C.</title>
        <authorList>
            <person name="Zheng Z."/>
        </authorList>
    </citation>
    <scope>NUCLEOTIDE SEQUENCE</scope>
    <source>
        <strain evidence="11">ZZ-2019</strain>
        <tissue evidence="11">Adductor muscle</tissue>
    </source>
</reference>
<gene>
    <name evidence="11" type="ORF">FSP39_001188</name>
</gene>
<dbReference type="EMBL" id="VSWD01000009">
    <property type="protein sequence ID" value="KAK3092313.1"/>
    <property type="molecule type" value="Genomic_DNA"/>
</dbReference>
<dbReference type="GO" id="GO:0071004">
    <property type="term" value="C:U2-type prespliceosome"/>
    <property type="evidence" value="ECO:0007669"/>
    <property type="project" value="TreeGrafter"/>
</dbReference>
<evidence type="ECO:0000256" key="5">
    <source>
        <dbReference type="ARBA" id="ARBA00023187"/>
    </source>
</evidence>
<dbReference type="SMART" id="SM00386">
    <property type="entry name" value="HAT"/>
    <property type="match status" value="6"/>
</dbReference>
<accession>A0AA88Y4B9</accession>
<evidence type="ECO:0000256" key="6">
    <source>
        <dbReference type="ARBA" id="ARBA00023242"/>
    </source>
</evidence>
<dbReference type="PANTHER" id="PTHR17204">
    <property type="entry name" value="PRE-MRNA PROCESSING PROTEIN PRP39-RELATED"/>
    <property type="match status" value="1"/>
</dbReference>
<protein>
    <recommendedName>
        <fullName evidence="8">Pre-mRNA-processing factor 39</fullName>
    </recommendedName>
    <alternativeName>
        <fullName evidence="9">PRP39 homolog</fullName>
    </alternativeName>
</protein>
<comment type="subcellular location">
    <subcellularLocation>
        <location evidence="2">Nucleus</location>
    </subcellularLocation>
</comment>
<dbReference type="SUPFAM" id="SSF48452">
    <property type="entry name" value="TPR-like"/>
    <property type="match status" value="2"/>
</dbReference>
<organism evidence="11 12">
    <name type="scientific">Pinctada imbricata</name>
    <name type="common">Atlantic pearl-oyster</name>
    <name type="synonym">Pinctada martensii</name>
    <dbReference type="NCBI Taxonomy" id="66713"/>
    <lineage>
        <taxon>Eukaryota</taxon>
        <taxon>Metazoa</taxon>
        <taxon>Spiralia</taxon>
        <taxon>Lophotrochozoa</taxon>
        <taxon>Mollusca</taxon>
        <taxon>Bivalvia</taxon>
        <taxon>Autobranchia</taxon>
        <taxon>Pteriomorphia</taxon>
        <taxon>Pterioida</taxon>
        <taxon>Pterioidea</taxon>
        <taxon>Pteriidae</taxon>
        <taxon>Pinctada</taxon>
    </lineage>
</organism>
<evidence type="ECO:0000256" key="8">
    <source>
        <dbReference type="ARBA" id="ARBA00067962"/>
    </source>
</evidence>
<evidence type="ECO:0000256" key="9">
    <source>
        <dbReference type="ARBA" id="ARBA00080852"/>
    </source>
</evidence>
<feature type="non-terminal residue" evidence="11">
    <location>
        <position position="1"/>
    </location>
</feature>
<keyword evidence="6" id="KW-0539">Nucleus</keyword>
<keyword evidence="4" id="KW-0677">Repeat</keyword>
<evidence type="ECO:0000256" key="10">
    <source>
        <dbReference type="SAM" id="MobiDB-lite"/>
    </source>
</evidence>
<proteinExistence type="inferred from homology"/>
<sequence>IESNTELEKYWKAVRDNPLDFTGWTYLLQYVEQEKKVDSARQAYEEFFTHYPYCYGYWKKYADMERRHMGADRALEIFEKGVKSISQSVELWQHYINFYITEFGKAEDGGEEGIRNLYERAVGSCGMEFRSDKLWDAFIAWEKDPIRVTALYDRILSIPTQLYSHHFDNFKHHVFVHHPKEILPLDEFLRLRQEIVAKATTPGDEDDTGADEAPPGGTGPPGEEVPPGMEAEGTKFDENEAMRLREKIISLREEMFKKTEEEVSKRWNFEEGIKRPYFHVKPLERSQLKNWRDYLDFEIQNGSHERVVCLFERCMIATALYEDFWMKYAKYMEDHSLDAVRSVYMRACKIHLPKKPYIHLAWAAFEERQGHRETAMDILNNLEKAVPGLVMVSMRRISLERRSGNSGEAESLFQQYIQEATQPSVASFFSIKYARYLLKIVGDIERARAVLDSAIDQDKGNIRLYLQMLDLEYQCRPISEDRVVSPLLQAAGILKESYDEHQKLMKELHAERKKRPLDSGAQ</sequence>
<dbReference type="InterPro" id="IPR003107">
    <property type="entry name" value="HAT"/>
</dbReference>
<dbReference type="AlphaFoldDB" id="A0AA88Y4B9"/>
<comment type="caution">
    <text evidence="11">The sequence shown here is derived from an EMBL/GenBank/DDBJ whole genome shotgun (WGS) entry which is preliminary data.</text>
</comment>
<dbReference type="FunFam" id="1.25.40.10:FF:000091">
    <property type="entry name" value="Pre-mRNA-processing factor 39"/>
    <property type="match status" value="1"/>
</dbReference>
<dbReference type="Gene3D" id="1.25.40.10">
    <property type="entry name" value="Tetratricopeptide repeat domain"/>
    <property type="match status" value="2"/>
</dbReference>
<evidence type="ECO:0000313" key="12">
    <source>
        <dbReference type="Proteomes" id="UP001186944"/>
    </source>
</evidence>
<evidence type="ECO:0000256" key="4">
    <source>
        <dbReference type="ARBA" id="ARBA00022737"/>
    </source>
</evidence>
<dbReference type="Pfam" id="PF23240">
    <property type="entry name" value="HAT_PRP39_N"/>
    <property type="match status" value="1"/>
</dbReference>
<keyword evidence="3" id="KW-0507">mRNA processing</keyword>
<evidence type="ECO:0000313" key="11">
    <source>
        <dbReference type="EMBL" id="KAK3092313.1"/>
    </source>
</evidence>
<keyword evidence="12" id="KW-1185">Reference proteome</keyword>
<dbReference type="InterPro" id="IPR011990">
    <property type="entry name" value="TPR-like_helical_dom_sf"/>
</dbReference>
<dbReference type="GO" id="GO:0030627">
    <property type="term" value="F:pre-mRNA 5'-splice site binding"/>
    <property type="evidence" value="ECO:0007669"/>
    <property type="project" value="TreeGrafter"/>
</dbReference>
<evidence type="ECO:0000256" key="2">
    <source>
        <dbReference type="ARBA" id="ARBA00004123"/>
    </source>
</evidence>
<dbReference type="GO" id="GO:0000395">
    <property type="term" value="P:mRNA 5'-splice site recognition"/>
    <property type="evidence" value="ECO:0007669"/>
    <property type="project" value="TreeGrafter"/>
</dbReference>
<dbReference type="Pfam" id="PF23241">
    <property type="entry name" value="HAT_PRP39_C"/>
    <property type="match status" value="1"/>
</dbReference>
<dbReference type="GO" id="GO:0005685">
    <property type="term" value="C:U1 snRNP"/>
    <property type="evidence" value="ECO:0007669"/>
    <property type="project" value="TreeGrafter"/>
</dbReference>
<feature type="region of interest" description="Disordered" evidence="10">
    <location>
        <begin position="199"/>
        <end position="235"/>
    </location>
</feature>
<comment type="function">
    <text evidence="1">Involved in pre-mRNA splicing.</text>
</comment>
<feature type="compositionally biased region" description="Low complexity" evidence="10">
    <location>
        <begin position="211"/>
        <end position="231"/>
    </location>
</feature>
<dbReference type="PANTHER" id="PTHR17204:SF5">
    <property type="entry name" value="PRE-MRNA-PROCESSING FACTOR 39"/>
    <property type="match status" value="1"/>
</dbReference>
<dbReference type="InterPro" id="IPR059164">
    <property type="entry name" value="HAT_PRP39_C"/>
</dbReference>
<name>A0AA88Y4B9_PINIB</name>
<comment type="similarity">
    <text evidence="7">Belongs to the PRP39 family.</text>
</comment>
<dbReference type="FunFam" id="1.25.40.10:FF:000063">
    <property type="entry name" value="Pre-mRNA processing factor 39"/>
    <property type="match status" value="1"/>
</dbReference>
<dbReference type="GO" id="GO:0000243">
    <property type="term" value="C:commitment complex"/>
    <property type="evidence" value="ECO:0007669"/>
    <property type="project" value="TreeGrafter"/>
</dbReference>
<keyword evidence="5" id="KW-0508">mRNA splicing</keyword>